<name>A0A0L6U3C3_9FIRM</name>
<comment type="similarity">
    <text evidence="7">Belongs to the ThrE exporter (TC 2.A.79) family.</text>
</comment>
<dbReference type="PANTHER" id="PTHR34390:SF1">
    <property type="entry name" value="SUCCINATE TRANSPORTER SUBUNIT YJJB-RELATED"/>
    <property type="match status" value="1"/>
</dbReference>
<evidence type="ECO:0000256" key="6">
    <source>
        <dbReference type="ARBA" id="ARBA00023136"/>
    </source>
</evidence>
<comment type="subcellular location">
    <subcellularLocation>
        <location evidence="1">Cell membrane</location>
        <topology evidence="1">Multi-pass membrane protein</topology>
    </subcellularLocation>
</comment>
<keyword evidence="4 8" id="KW-0812">Transmembrane</keyword>
<sequence length="158" mass="17074">MAFIAPCLYAFGGSFAFALVFNIPKNKLLFSAIGGFLGQLTYVLFQFIIASDVALYFLATITISFYAEMMARVTKTPTTLYLAVALIPLVPGGGVYYTMLYLLGGSIDLGITTGLHTLGISGALAMGIVLVSSSINLIRKVMLSGRRKYKRPAVPWKK</sequence>
<dbReference type="STRING" id="52689.AKG39_04325"/>
<keyword evidence="11" id="KW-1185">Reference proteome</keyword>
<evidence type="ECO:0000256" key="5">
    <source>
        <dbReference type="ARBA" id="ARBA00022989"/>
    </source>
</evidence>
<dbReference type="EMBL" id="LGYO01000008">
    <property type="protein sequence ID" value="KNZ43016.1"/>
    <property type="molecule type" value="Genomic_DNA"/>
</dbReference>
<dbReference type="PANTHER" id="PTHR34390">
    <property type="entry name" value="UPF0442 PROTEIN YJJB-RELATED"/>
    <property type="match status" value="1"/>
</dbReference>
<evidence type="ECO:0000256" key="7">
    <source>
        <dbReference type="ARBA" id="ARBA00034125"/>
    </source>
</evidence>
<dbReference type="GO" id="GO:0005886">
    <property type="term" value="C:plasma membrane"/>
    <property type="evidence" value="ECO:0007669"/>
    <property type="project" value="UniProtKB-SubCell"/>
</dbReference>
<dbReference type="AlphaFoldDB" id="A0A0L6U3C3"/>
<feature type="transmembrane region" description="Helical" evidence="8">
    <location>
        <begin position="79"/>
        <end position="103"/>
    </location>
</feature>
<evidence type="ECO:0000313" key="11">
    <source>
        <dbReference type="Proteomes" id="UP000036873"/>
    </source>
</evidence>
<reference evidence="11" key="1">
    <citation type="submission" date="2015-07" db="EMBL/GenBank/DDBJ databases">
        <title>Draft genome sequence of Acetobacterium bakii DSM 8293, a potential psychrophilic chemical producer through syngas fermentation.</title>
        <authorList>
            <person name="Song Y."/>
            <person name="Hwang S."/>
            <person name="Cho B.-K."/>
        </authorList>
    </citation>
    <scope>NUCLEOTIDE SEQUENCE [LARGE SCALE GENOMIC DNA]</scope>
    <source>
        <strain evidence="11">DSM 8239</strain>
    </source>
</reference>
<feature type="transmembrane region" description="Helical" evidence="8">
    <location>
        <begin position="42"/>
        <end position="67"/>
    </location>
</feature>
<evidence type="ECO:0000256" key="8">
    <source>
        <dbReference type="SAM" id="Phobius"/>
    </source>
</evidence>
<gene>
    <name evidence="10" type="ORF">AKG39_04325</name>
</gene>
<evidence type="ECO:0000256" key="2">
    <source>
        <dbReference type="ARBA" id="ARBA00022475"/>
    </source>
</evidence>
<feature type="domain" description="Threonine/Serine exporter ThrE" evidence="9">
    <location>
        <begin position="8"/>
        <end position="133"/>
    </location>
</feature>
<keyword evidence="2" id="KW-1003">Cell membrane</keyword>
<protein>
    <submittedName>
        <fullName evidence="10">Membrane protein</fullName>
    </submittedName>
</protein>
<evidence type="ECO:0000313" key="10">
    <source>
        <dbReference type="EMBL" id="KNZ43016.1"/>
    </source>
</evidence>
<feature type="transmembrane region" description="Helical" evidence="8">
    <location>
        <begin position="115"/>
        <end position="138"/>
    </location>
</feature>
<evidence type="ECO:0000259" key="9">
    <source>
        <dbReference type="Pfam" id="PF12821"/>
    </source>
</evidence>
<dbReference type="InterPro" id="IPR024528">
    <property type="entry name" value="ThrE_2"/>
</dbReference>
<dbReference type="Proteomes" id="UP000036873">
    <property type="component" value="Unassembled WGS sequence"/>
</dbReference>
<keyword evidence="3" id="KW-0997">Cell inner membrane</keyword>
<dbReference type="Pfam" id="PF12821">
    <property type="entry name" value="ThrE_2"/>
    <property type="match status" value="1"/>
</dbReference>
<keyword evidence="5 8" id="KW-1133">Transmembrane helix</keyword>
<accession>A0A0L6U3C3</accession>
<evidence type="ECO:0000256" key="1">
    <source>
        <dbReference type="ARBA" id="ARBA00004651"/>
    </source>
</evidence>
<dbReference type="InterPro" id="IPR050539">
    <property type="entry name" value="ThrE_Dicarb/AminoAcid_Exp"/>
</dbReference>
<evidence type="ECO:0000256" key="3">
    <source>
        <dbReference type="ARBA" id="ARBA00022519"/>
    </source>
</evidence>
<dbReference type="GO" id="GO:0015744">
    <property type="term" value="P:succinate transport"/>
    <property type="evidence" value="ECO:0007669"/>
    <property type="project" value="TreeGrafter"/>
</dbReference>
<comment type="caution">
    <text evidence="10">The sequence shown here is derived from an EMBL/GenBank/DDBJ whole genome shotgun (WGS) entry which is preliminary data.</text>
</comment>
<organism evidence="10 11">
    <name type="scientific">Acetobacterium bakii</name>
    <dbReference type="NCBI Taxonomy" id="52689"/>
    <lineage>
        <taxon>Bacteria</taxon>
        <taxon>Bacillati</taxon>
        <taxon>Bacillota</taxon>
        <taxon>Clostridia</taxon>
        <taxon>Eubacteriales</taxon>
        <taxon>Eubacteriaceae</taxon>
        <taxon>Acetobacterium</taxon>
    </lineage>
</organism>
<keyword evidence="6 8" id="KW-0472">Membrane</keyword>
<evidence type="ECO:0000256" key="4">
    <source>
        <dbReference type="ARBA" id="ARBA00022692"/>
    </source>
</evidence>
<proteinExistence type="inferred from homology"/>
<dbReference type="OrthoDB" id="9810047at2"/>